<dbReference type="SUPFAM" id="SSF48150">
    <property type="entry name" value="DNA-glycosylase"/>
    <property type="match status" value="1"/>
</dbReference>
<dbReference type="EMBL" id="KZ819603">
    <property type="protein sequence ID" value="PWN34559.1"/>
    <property type="molecule type" value="Genomic_DNA"/>
</dbReference>
<reference evidence="4 5" key="1">
    <citation type="journal article" date="2018" name="Mol. Biol. Evol.">
        <title>Broad Genomic Sampling Reveals a Smut Pathogenic Ancestry of the Fungal Clade Ustilaginomycotina.</title>
        <authorList>
            <person name="Kijpornyongpan T."/>
            <person name="Mondo S.J."/>
            <person name="Barry K."/>
            <person name="Sandor L."/>
            <person name="Lee J."/>
            <person name="Lipzen A."/>
            <person name="Pangilinan J."/>
            <person name="LaButti K."/>
            <person name="Hainaut M."/>
            <person name="Henrissat B."/>
            <person name="Grigoriev I.V."/>
            <person name="Spatafora J.W."/>
            <person name="Aime M.C."/>
        </authorList>
    </citation>
    <scope>NUCLEOTIDE SEQUENCE [LARGE SCALE GENOMIC DNA]</scope>
    <source>
        <strain evidence="4 5">MCA 3882</strain>
    </source>
</reference>
<evidence type="ECO:0000313" key="5">
    <source>
        <dbReference type="Proteomes" id="UP000245771"/>
    </source>
</evidence>
<organism evidence="4 5">
    <name type="scientific">Meira miltonrushii</name>
    <dbReference type="NCBI Taxonomy" id="1280837"/>
    <lineage>
        <taxon>Eukaryota</taxon>
        <taxon>Fungi</taxon>
        <taxon>Dikarya</taxon>
        <taxon>Basidiomycota</taxon>
        <taxon>Ustilaginomycotina</taxon>
        <taxon>Exobasidiomycetes</taxon>
        <taxon>Exobasidiales</taxon>
        <taxon>Brachybasidiaceae</taxon>
        <taxon>Meira</taxon>
    </lineage>
</organism>
<dbReference type="OrthoDB" id="10265068at2759"/>
<dbReference type="GO" id="GO:0006285">
    <property type="term" value="P:base-excision repair, AP site formation"/>
    <property type="evidence" value="ECO:0007669"/>
    <property type="project" value="UniProtKB-ARBA"/>
</dbReference>
<evidence type="ECO:0000256" key="2">
    <source>
        <dbReference type="ARBA" id="ARBA00023242"/>
    </source>
</evidence>
<dbReference type="Pfam" id="PF00730">
    <property type="entry name" value="HhH-GPD"/>
    <property type="match status" value="1"/>
</dbReference>
<dbReference type="GeneID" id="37017625"/>
<accession>A0A316VAB9</accession>
<comment type="subcellular location">
    <subcellularLocation>
        <location evidence="1">Nucleus</location>
    </subcellularLocation>
</comment>
<name>A0A316VAB9_9BASI</name>
<dbReference type="InterPro" id="IPR011257">
    <property type="entry name" value="DNA_glycosylase"/>
</dbReference>
<dbReference type="AlphaFoldDB" id="A0A316VAB9"/>
<dbReference type="InterPro" id="IPR003265">
    <property type="entry name" value="HhH-GPD_domain"/>
</dbReference>
<evidence type="ECO:0000259" key="3">
    <source>
        <dbReference type="SMART" id="SM00478"/>
    </source>
</evidence>
<proteinExistence type="predicted"/>
<feature type="non-terminal residue" evidence="4">
    <location>
        <position position="189"/>
    </location>
</feature>
<dbReference type="PANTHER" id="PTHR15074">
    <property type="entry name" value="METHYL-CPG-BINDING PROTEIN"/>
    <property type="match status" value="1"/>
</dbReference>
<feature type="non-terminal residue" evidence="4">
    <location>
        <position position="1"/>
    </location>
</feature>
<evidence type="ECO:0000256" key="1">
    <source>
        <dbReference type="ARBA" id="ARBA00004123"/>
    </source>
</evidence>
<gene>
    <name evidence="4" type="ORF">FA14DRAFT_108615</name>
</gene>
<dbReference type="SMART" id="SM00478">
    <property type="entry name" value="ENDO3c"/>
    <property type="match status" value="1"/>
</dbReference>
<dbReference type="Gene3D" id="1.10.340.30">
    <property type="entry name" value="Hypothetical protein, domain 2"/>
    <property type="match status" value="1"/>
</dbReference>
<dbReference type="STRING" id="1280837.A0A316VAB9"/>
<dbReference type="InterPro" id="IPR045138">
    <property type="entry name" value="MeCP2/MBD4"/>
</dbReference>
<sequence length="189" mass="21632">PSNTETFGLIQEELQHNLYHLIVQAILWNQTRGKQARPILNKILSLYPTPGKLAYADESFLTDILSPIGLHKQRAKRLIAMAQEWQRVPPKPNQLFKARAPGYESGSDPANPGWEIAHLPGVGPYALDSFRIFHRDQLLGLSKGWQADPNQDAAFEPEWKRVVPLDKDLRAFLRWAWQKEGYEWDPLTG</sequence>
<feature type="domain" description="HhH-GPD" evidence="3">
    <location>
        <begin position="27"/>
        <end position="181"/>
    </location>
</feature>
<dbReference type="GO" id="GO:0003677">
    <property type="term" value="F:DNA binding"/>
    <property type="evidence" value="ECO:0007669"/>
    <property type="project" value="InterPro"/>
</dbReference>
<protein>
    <submittedName>
        <fullName evidence="4">DNA glycosylase</fullName>
    </submittedName>
</protein>
<keyword evidence="5" id="KW-1185">Reference proteome</keyword>
<dbReference type="GO" id="GO:0005634">
    <property type="term" value="C:nucleus"/>
    <property type="evidence" value="ECO:0007669"/>
    <property type="project" value="UniProtKB-SubCell"/>
</dbReference>
<dbReference type="GO" id="GO:0003824">
    <property type="term" value="F:catalytic activity"/>
    <property type="evidence" value="ECO:0007669"/>
    <property type="project" value="InterPro"/>
</dbReference>
<evidence type="ECO:0000313" key="4">
    <source>
        <dbReference type="EMBL" id="PWN34559.1"/>
    </source>
</evidence>
<dbReference type="Proteomes" id="UP000245771">
    <property type="component" value="Unassembled WGS sequence"/>
</dbReference>
<dbReference type="RefSeq" id="XP_025354861.1">
    <property type="nucleotide sequence ID" value="XM_025495844.1"/>
</dbReference>
<dbReference type="InParanoid" id="A0A316VAB9"/>
<dbReference type="PANTHER" id="PTHR15074:SF0">
    <property type="entry name" value="METHYL-CPG-BINDING DOMAIN PROTEIN 4-LIKE PROTEIN"/>
    <property type="match status" value="1"/>
</dbReference>
<keyword evidence="2" id="KW-0539">Nucleus</keyword>